<dbReference type="Gene3D" id="3.30.420.10">
    <property type="entry name" value="Ribonuclease H-like superfamily/Ribonuclease H"/>
    <property type="match status" value="1"/>
</dbReference>
<evidence type="ECO:0000256" key="4">
    <source>
        <dbReference type="ARBA" id="ARBA00004604"/>
    </source>
</evidence>
<dbReference type="GO" id="GO:0005737">
    <property type="term" value="C:cytoplasm"/>
    <property type="evidence" value="ECO:0007669"/>
    <property type="project" value="UniProtKB-SubCell"/>
</dbReference>
<dbReference type="InterPro" id="IPR012337">
    <property type="entry name" value="RNaseH-like_sf"/>
</dbReference>
<sequence length="342" mass="38926">PLQMDEHKENIHDEDVNVKMSNAGEDEKTCSRISPAGDSAPQVSTSQSNSDFSHPVYKEIALANGHINRMSLKELRNKLAELQLDTRGVKDVMKKRLKSHYKKQKLMQSAAEGGPTDTYYDYICVVDFEATCEEDNPSDFHHEIIEFPMVLINTHTLEIVDSFQEYVKPELNPNLSDFCVKLTGITQKMVDKADLFPAVLERVVAWLQERELGTKYKYAILTDGAWDMSKFLNIQCQISRIRYPQFAKKWINIRKSYGNFYKVPRTQTKLSTMLENLGLKYEGRPHSGLDDSHNIARIAIRMLRDGCQLRVNERMHAGQLLSVPSTAPVEGAPAPHGPRSKD</sequence>
<evidence type="ECO:0000256" key="7">
    <source>
        <dbReference type="ARBA" id="ARBA00022552"/>
    </source>
</evidence>
<feature type="compositionally biased region" description="Polar residues" evidence="19">
    <location>
        <begin position="41"/>
        <end position="51"/>
    </location>
</feature>
<keyword evidence="9" id="KW-0540">Nuclease</keyword>
<feature type="domain" description="SAP" evidence="20">
    <location>
        <begin position="67"/>
        <end position="101"/>
    </location>
</feature>
<comment type="cofactor">
    <cofactor evidence="2">
        <name>Mg(2+)</name>
        <dbReference type="ChEBI" id="CHEBI:18420"/>
    </cofactor>
</comment>
<keyword evidence="8" id="KW-0597">Phosphoprotein</keyword>
<evidence type="ECO:0000256" key="19">
    <source>
        <dbReference type="SAM" id="MobiDB-lite"/>
    </source>
</evidence>
<proteinExistence type="predicted"/>
<evidence type="ECO:0000256" key="6">
    <source>
        <dbReference type="ARBA" id="ARBA00022490"/>
    </source>
</evidence>
<evidence type="ECO:0000256" key="10">
    <source>
        <dbReference type="ARBA" id="ARBA00022723"/>
    </source>
</evidence>
<comment type="subcellular location">
    <subcellularLocation>
        <location evidence="3">Cytoplasm</location>
    </subcellularLocation>
    <subcellularLocation>
        <location evidence="4">Nucleus</location>
        <location evidence="4">Nucleolus</location>
    </subcellularLocation>
</comment>
<dbReference type="CDD" id="cd06133">
    <property type="entry name" value="ERI-1_3'hExo_like"/>
    <property type="match status" value="1"/>
</dbReference>
<evidence type="ECO:0000256" key="5">
    <source>
        <dbReference type="ARBA" id="ARBA00012163"/>
    </source>
</evidence>
<dbReference type="AlphaFoldDB" id="A0A3Q3WBE2"/>
<dbReference type="InterPro" id="IPR013520">
    <property type="entry name" value="Ribonucl_H"/>
</dbReference>
<dbReference type="Pfam" id="PF00929">
    <property type="entry name" value="RNase_T"/>
    <property type="match status" value="1"/>
</dbReference>
<dbReference type="InterPro" id="IPR036397">
    <property type="entry name" value="RNaseH_sf"/>
</dbReference>
<dbReference type="Ensembl" id="ENSMMOT00000009482.1">
    <property type="protein sequence ID" value="ENSMMOP00000009317.1"/>
    <property type="gene ID" value="ENSMMOG00000007208.1"/>
</dbReference>
<comment type="catalytic activity">
    <reaction evidence="1">
        <text>Exonucleolytic cleavage in the 3'- to 5'-direction to yield nucleoside 5'-phosphates.</text>
        <dbReference type="EC" id="3.1.13.1"/>
    </reaction>
</comment>
<keyword evidence="6" id="KW-0963">Cytoplasm</keyword>
<dbReference type="GO" id="GO:0031047">
    <property type="term" value="P:regulatory ncRNA-mediated gene silencing"/>
    <property type="evidence" value="ECO:0007669"/>
    <property type="project" value="UniProtKB-KW"/>
</dbReference>
<protein>
    <recommendedName>
        <fullName evidence="17">3'-5' exoribonuclease 1</fullName>
        <ecNumber evidence="5">3.1.13.1</ecNumber>
    </recommendedName>
    <alternativeName>
        <fullName evidence="18">Histone mRNA 3'-exonuclease 1</fullName>
    </alternativeName>
</protein>
<dbReference type="InterPro" id="IPR003034">
    <property type="entry name" value="SAP_dom"/>
</dbReference>
<feature type="region of interest" description="Disordered" evidence="19">
    <location>
        <begin position="322"/>
        <end position="342"/>
    </location>
</feature>
<evidence type="ECO:0000313" key="21">
    <source>
        <dbReference type="Ensembl" id="ENSMMOP00000009317.1"/>
    </source>
</evidence>
<evidence type="ECO:0000256" key="11">
    <source>
        <dbReference type="ARBA" id="ARBA00022801"/>
    </source>
</evidence>
<dbReference type="SUPFAM" id="SSF53098">
    <property type="entry name" value="Ribonuclease H-like"/>
    <property type="match status" value="1"/>
</dbReference>
<keyword evidence="11" id="KW-0378">Hydrolase</keyword>
<keyword evidence="13" id="KW-0460">Magnesium</keyword>
<evidence type="ECO:0000259" key="20">
    <source>
        <dbReference type="PROSITE" id="PS50800"/>
    </source>
</evidence>
<evidence type="ECO:0000313" key="22">
    <source>
        <dbReference type="Proteomes" id="UP000261620"/>
    </source>
</evidence>
<keyword evidence="12" id="KW-0269">Exonuclease</keyword>
<dbReference type="PANTHER" id="PTHR23044">
    <property type="entry name" value="3'-5' EXONUCLEASE ERI1-RELATED"/>
    <property type="match status" value="1"/>
</dbReference>
<dbReference type="FunFam" id="3.30.420.10:FF:000034">
    <property type="entry name" value="3'-5' exoribonuclease 1"/>
    <property type="match status" value="1"/>
</dbReference>
<keyword evidence="15" id="KW-0943">RNA-mediated gene silencing</keyword>
<evidence type="ECO:0000256" key="3">
    <source>
        <dbReference type="ARBA" id="ARBA00004496"/>
    </source>
</evidence>
<evidence type="ECO:0000256" key="13">
    <source>
        <dbReference type="ARBA" id="ARBA00022842"/>
    </source>
</evidence>
<dbReference type="PROSITE" id="PS50800">
    <property type="entry name" value="SAP"/>
    <property type="match status" value="1"/>
</dbReference>
<organism evidence="21 22">
    <name type="scientific">Mola mola</name>
    <name type="common">Ocean sunfish</name>
    <name type="synonym">Tetraodon mola</name>
    <dbReference type="NCBI Taxonomy" id="94237"/>
    <lineage>
        <taxon>Eukaryota</taxon>
        <taxon>Metazoa</taxon>
        <taxon>Chordata</taxon>
        <taxon>Craniata</taxon>
        <taxon>Vertebrata</taxon>
        <taxon>Euteleostomi</taxon>
        <taxon>Actinopterygii</taxon>
        <taxon>Neopterygii</taxon>
        <taxon>Teleostei</taxon>
        <taxon>Neoteleostei</taxon>
        <taxon>Acanthomorphata</taxon>
        <taxon>Eupercaria</taxon>
        <taxon>Tetraodontiformes</taxon>
        <taxon>Molidae</taxon>
        <taxon>Mola</taxon>
    </lineage>
</organism>
<dbReference type="SMART" id="SM00479">
    <property type="entry name" value="EXOIII"/>
    <property type="match status" value="1"/>
</dbReference>
<dbReference type="InterPro" id="IPR047201">
    <property type="entry name" value="ERI-1_3'hExo-like"/>
</dbReference>
<dbReference type="InterPro" id="IPR036361">
    <property type="entry name" value="SAP_dom_sf"/>
</dbReference>
<dbReference type="STRING" id="94237.ENSMMOP00000009317"/>
<feature type="compositionally biased region" description="Basic and acidic residues" evidence="19">
    <location>
        <begin position="1"/>
        <end position="17"/>
    </location>
</feature>
<reference evidence="21" key="1">
    <citation type="submission" date="2025-08" db="UniProtKB">
        <authorList>
            <consortium name="Ensembl"/>
        </authorList>
    </citation>
    <scope>IDENTIFICATION</scope>
</reference>
<evidence type="ECO:0000256" key="9">
    <source>
        <dbReference type="ARBA" id="ARBA00022722"/>
    </source>
</evidence>
<keyword evidence="14" id="KW-0694">RNA-binding</keyword>
<evidence type="ECO:0000256" key="8">
    <source>
        <dbReference type="ARBA" id="ARBA00022553"/>
    </source>
</evidence>
<keyword evidence="16" id="KW-0539">Nucleus</keyword>
<name>A0A3Q3WBE2_MOLML</name>
<evidence type="ECO:0000256" key="14">
    <source>
        <dbReference type="ARBA" id="ARBA00022884"/>
    </source>
</evidence>
<dbReference type="GO" id="GO:0006364">
    <property type="term" value="P:rRNA processing"/>
    <property type="evidence" value="ECO:0007669"/>
    <property type="project" value="UniProtKB-KW"/>
</dbReference>
<dbReference type="GO" id="GO:0005730">
    <property type="term" value="C:nucleolus"/>
    <property type="evidence" value="ECO:0007669"/>
    <property type="project" value="UniProtKB-SubCell"/>
</dbReference>
<evidence type="ECO:0000256" key="17">
    <source>
        <dbReference type="ARBA" id="ARBA00070944"/>
    </source>
</evidence>
<dbReference type="SMART" id="SM00513">
    <property type="entry name" value="SAP"/>
    <property type="match status" value="1"/>
</dbReference>
<dbReference type="Proteomes" id="UP000261620">
    <property type="component" value="Unplaced"/>
</dbReference>
<reference evidence="21" key="2">
    <citation type="submission" date="2025-09" db="UniProtKB">
        <authorList>
            <consortium name="Ensembl"/>
        </authorList>
    </citation>
    <scope>IDENTIFICATION</scope>
</reference>
<accession>A0A3Q3WBE2</accession>
<feature type="region of interest" description="Disordered" evidence="19">
    <location>
        <begin position="1"/>
        <end position="51"/>
    </location>
</feature>
<evidence type="ECO:0000256" key="2">
    <source>
        <dbReference type="ARBA" id="ARBA00001946"/>
    </source>
</evidence>
<dbReference type="GO" id="GO:0008859">
    <property type="term" value="F:exoribonuclease II activity"/>
    <property type="evidence" value="ECO:0007669"/>
    <property type="project" value="UniProtKB-EC"/>
</dbReference>
<dbReference type="FunFam" id="1.10.720.30:FF:000015">
    <property type="entry name" value="3'-5' exoribonuclease 1"/>
    <property type="match status" value="1"/>
</dbReference>
<dbReference type="GO" id="GO:0003723">
    <property type="term" value="F:RNA binding"/>
    <property type="evidence" value="ECO:0007669"/>
    <property type="project" value="UniProtKB-KW"/>
</dbReference>
<dbReference type="Gene3D" id="1.10.720.30">
    <property type="entry name" value="SAP domain"/>
    <property type="match status" value="1"/>
</dbReference>
<evidence type="ECO:0000256" key="18">
    <source>
        <dbReference type="ARBA" id="ARBA00080754"/>
    </source>
</evidence>
<evidence type="ECO:0000256" key="1">
    <source>
        <dbReference type="ARBA" id="ARBA00001849"/>
    </source>
</evidence>
<keyword evidence="7" id="KW-0698">rRNA processing</keyword>
<evidence type="ECO:0000256" key="12">
    <source>
        <dbReference type="ARBA" id="ARBA00022839"/>
    </source>
</evidence>
<dbReference type="Pfam" id="PF02037">
    <property type="entry name" value="SAP"/>
    <property type="match status" value="1"/>
</dbReference>
<dbReference type="InterPro" id="IPR051274">
    <property type="entry name" value="3-5_Exoribonuclease"/>
</dbReference>
<dbReference type="PANTHER" id="PTHR23044:SF61">
    <property type="entry name" value="3'-5' EXORIBONUCLEASE 1-RELATED"/>
    <property type="match status" value="1"/>
</dbReference>
<evidence type="ECO:0000256" key="15">
    <source>
        <dbReference type="ARBA" id="ARBA00023158"/>
    </source>
</evidence>
<keyword evidence="10" id="KW-0479">Metal-binding</keyword>
<keyword evidence="22" id="KW-1185">Reference proteome</keyword>
<dbReference type="EC" id="3.1.13.1" evidence="5"/>
<evidence type="ECO:0000256" key="16">
    <source>
        <dbReference type="ARBA" id="ARBA00023242"/>
    </source>
</evidence>
<dbReference type="GO" id="GO:0046872">
    <property type="term" value="F:metal ion binding"/>
    <property type="evidence" value="ECO:0007669"/>
    <property type="project" value="UniProtKB-KW"/>
</dbReference>